<dbReference type="Pfam" id="PF01261">
    <property type="entry name" value="AP_endonuc_2"/>
    <property type="match status" value="2"/>
</dbReference>
<dbReference type="InterPro" id="IPR036237">
    <property type="entry name" value="Xyl_isomerase-like_sf"/>
</dbReference>
<proteinExistence type="predicted"/>
<dbReference type="Proteomes" id="UP000702964">
    <property type="component" value="Unassembled WGS sequence"/>
</dbReference>
<dbReference type="AlphaFoldDB" id="A0A8J4SFG8"/>
<accession>A0A8J4SFG8</accession>
<evidence type="ECO:0000313" key="3">
    <source>
        <dbReference type="Proteomes" id="UP000702964"/>
    </source>
</evidence>
<feature type="domain" description="Xylose isomerase-like TIM barrel" evidence="1">
    <location>
        <begin position="105"/>
        <end position="226"/>
    </location>
</feature>
<dbReference type="PANTHER" id="PTHR12110:SF53">
    <property type="entry name" value="BLR5974 PROTEIN"/>
    <property type="match status" value="1"/>
</dbReference>
<reference evidence="2" key="1">
    <citation type="journal article" date="2015" name="Genom Data">
        <title>Draft genome sequences of Phytophthora kernoviae and Phytophthora ramorum lineage EU2 from Scotland.</title>
        <authorList>
            <person name="Sambles C."/>
            <person name="Schlenzig A."/>
            <person name="O'Neill P."/>
            <person name="Grant M."/>
            <person name="Studholme D.J."/>
        </authorList>
    </citation>
    <scope>NUCLEOTIDE SEQUENCE</scope>
    <source>
        <strain evidence="2">00238/432</strain>
    </source>
</reference>
<dbReference type="EMBL" id="AOFI03000025">
    <property type="protein sequence ID" value="KAF4324085.1"/>
    <property type="molecule type" value="Genomic_DNA"/>
</dbReference>
<dbReference type="SUPFAM" id="SSF51658">
    <property type="entry name" value="Xylose isomerase-like"/>
    <property type="match status" value="2"/>
</dbReference>
<sequence>MKLTNKIGVIVDSFNVGVREGLNKAKDVGAEGVQIYAVKGEMDPENLSPAARKELRSYIDSLGLEISALVGDLGGHGFQVKEDNPWKVEKSKRIVDLALDLGPETAADMKGFLDTLSTNGVSVNFDPANMVMVTGDDPARGVHLLKDYIVHTHVKDGVRLKEVDPRDVYGAVGYAPMDHEKIAEMVSSGTFFREVPLGEGGVDFDGYFAALQEIGYTGYLTIEREGAEQMKVGLSTYSLLNDLNSGEMTVLDMIDWIAANGGEHMEMVPYGYTVEDNHELADAIRERAASAGIELSNYSMPANFVQETDEAFEEEIARVQRHVDVVHRMGVKHMRHDVTAFTLPKEKMTIAWFEENLPLMVKGSQIIADYAAQFGITTTIENHGFSVQASDRVQRVLHAVDRPNFKTTLDIGNFMCVDENPIIGVMKNLPYASLVHFKDFYFRTYDEHPGEGEWFTTANGNFLRGAIVGHGDIPIRKIVKLIKDSGYDGNITVEFEGMEECKSASKIAMNNLRRFWEEA</sequence>
<name>A0A8J4SFG8_9STRA</name>
<dbReference type="PANTHER" id="PTHR12110">
    <property type="entry name" value="HYDROXYPYRUVATE ISOMERASE"/>
    <property type="match status" value="1"/>
</dbReference>
<gene>
    <name evidence="2" type="ORF">G195_002665</name>
</gene>
<dbReference type="InterPro" id="IPR013022">
    <property type="entry name" value="Xyl_isomerase-like_TIM-brl"/>
</dbReference>
<dbReference type="InterPro" id="IPR050312">
    <property type="entry name" value="IolE/XylAMocC-like"/>
</dbReference>
<organism evidence="2 3">
    <name type="scientific">Phytophthora kernoviae 00238/432</name>
    <dbReference type="NCBI Taxonomy" id="1284355"/>
    <lineage>
        <taxon>Eukaryota</taxon>
        <taxon>Sar</taxon>
        <taxon>Stramenopiles</taxon>
        <taxon>Oomycota</taxon>
        <taxon>Peronosporomycetes</taxon>
        <taxon>Peronosporales</taxon>
        <taxon>Peronosporaceae</taxon>
        <taxon>Phytophthora</taxon>
    </lineage>
</organism>
<evidence type="ECO:0000313" key="2">
    <source>
        <dbReference type="EMBL" id="KAF4324085.1"/>
    </source>
</evidence>
<protein>
    <recommendedName>
        <fullName evidence="1">Xylose isomerase-like TIM barrel domain-containing protein</fullName>
    </recommendedName>
</protein>
<feature type="domain" description="Xylose isomerase-like TIM barrel" evidence="1">
    <location>
        <begin position="254"/>
        <end position="499"/>
    </location>
</feature>
<comment type="caution">
    <text evidence="2">The sequence shown here is derived from an EMBL/GenBank/DDBJ whole genome shotgun (WGS) entry which is preliminary data.</text>
</comment>
<dbReference type="Gene3D" id="3.20.20.150">
    <property type="entry name" value="Divalent-metal-dependent TIM barrel enzymes"/>
    <property type="match status" value="3"/>
</dbReference>
<evidence type="ECO:0000259" key="1">
    <source>
        <dbReference type="Pfam" id="PF01261"/>
    </source>
</evidence>
<reference evidence="2" key="2">
    <citation type="submission" date="2020-02" db="EMBL/GenBank/DDBJ databases">
        <authorList>
            <person name="Studholme D.J."/>
        </authorList>
    </citation>
    <scope>NUCLEOTIDE SEQUENCE</scope>
    <source>
        <strain evidence="2">00238/432</strain>
    </source>
</reference>